<dbReference type="Pfam" id="PF00046">
    <property type="entry name" value="Homeodomain"/>
    <property type="match status" value="1"/>
</dbReference>
<dbReference type="FunFam" id="1.10.10.60:FF:000068">
    <property type="entry name" value="Orthodenticle homeobox 1"/>
    <property type="match status" value="1"/>
</dbReference>
<keyword evidence="4 7" id="KW-0238">DNA-binding</keyword>
<dbReference type="PANTHER" id="PTHR45793:SF5">
    <property type="entry name" value="HOMEOTIC PROTEIN OCELLILESS"/>
    <property type="match status" value="1"/>
</dbReference>
<evidence type="ECO:0000313" key="11">
    <source>
        <dbReference type="EMBL" id="ADB66164.1"/>
    </source>
</evidence>
<gene>
    <name evidence="11" type="primary">Otx2</name>
</gene>
<dbReference type="Gene3D" id="1.10.10.60">
    <property type="entry name" value="Homeodomain-like"/>
    <property type="match status" value="1"/>
</dbReference>
<dbReference type="PROSITE" id="PS50071">
    <property type="entry name" value="HOMEOBOX_2"/>
    <property type="match status" value="1"/>
</dbReference>
<evidence type="ECO:0000256" key="8">
    <source>
        <dbReference type="RuleBase" id="RU000682"/>
    </source>
</evidence>
<evidence type="ECO:0000256" key="1">
    <source>
        <dbReference type="ARBA" id="ARBA00004123"/>
    </source>
</evidence>
<sequence>MDRIAWYNNLPAFRDAYQQAGMPHQASMGYHQMPPMGMQLPYGNPRKQRRERTTFTRAQLEILEDLYSKTKYPDVFMREEIAIKINLPESRVQVWFKNRRAKERKDAKQKLEEEEKSEKSDKLHDKKVGDT</sequence>
<feature type="non-terminal residue" evidence="11">
    <location>
        <position position="131"/>
    </location>
</feature>
<feature type="domain" description="Homeobox" evidence="10">
    <location>
        <begin position="46"/>
        <end position="106"/>
    </location>
</feature>
<reference evidence="11" key="1">
    <citation type="submission" date="2009-12" db="EMBL/GenBank/DDBJ databases">
        <title>Evolutionary origin of the rhopalial nervous system and implications on early metazoan nervous system evolution.</title>
        <authorList>
            <person name="Nakanishi N."/>
            <person name="Yuan D."/>
            <person name="Hartenstein V."/>
            <person name="Jacobs D.K."/>
        </authorList>
    </citation>
    <scope>NUCLEOTIDE SEQUENCE</scope>
</reference>
<dbReference type="PROSITE" id="PS00027">
    <property type="entry name" value="HOMEOBOX_1"/>
    <property type="match status" value="1"/>
</dbReference>
<keyword evidence="2" id="KW-0217">Developmental protein</keyword>
<evidence type="ECO:0000256" key="2">
    <source>
        <dbReference type="ARBA" id="ARBA00022473"/>
    </source>
</evidence>
<evidence type="ECO:0000256" key="6">
    <source>
        <dbReference type="ARBA" id="ARBA00023242"/>
    </source>
</evidence>
<dbReference type="GO" id="GO:0005634">
    <property type="term" value="C:nucleus"/>
    <property type="evidence" value="ECO:0007669"/>
    <property type="project" value="UniProtKB-SubCell"/>
</dbReference>
<dbReference type="AlphaFoldDB" id="D2Y3E8"/>
<organism evidence="11">
    <name type="scientific">Aurelia sp. 1 NN-2010a</name>
    <dbReference type="NCBI Taxonomy" id="708512"/>
    <lineage>
        <taxon>Eukaryota</taxon>
        <taxon>Metazoa</taxon>
        <taxon>Cnidaria</taxon>
        <taxon>Scyphozoa</taxon>
        <taxon>Semaeostomeae</taxon>
        <taxon>Ulmaridae</taxon>
        <taxon>Aurelia</taxon>
    </lineage>
</organism>
<dbReference type="InterPro" id="IPR001356">
    <property type="entry name" value="HD"/>
</dbReference>
<name>D2Y3E8_9CNID</name>
<dbReference type="EMBL" id="GU296358">
    <property type="protein sequence ID" value="ADB66164.1"/>
    <property type="molecule type" value="mRNA"/>
</dbReference>
<dbReference type="SMART" id="SM00389">
    <property type="entry name" value="HOX"/>
    <property type="match status" value="1"/>
</dbReference>
<keyword evidence="5 7" id="KW-0371">Homeobox</keyword>
<dbReference type="GO" id="GO:0007399">
    <property type="term" value="P:nervous system development"/>
    <property type="evidence" value="ECO:0007669"/>
    <property type="project" value="UniProtKB-KW"/>
</dbReference>
<evidence type="ECO:0000256" key="5">
    <source>
        <dbReference type="ARBA" id="ARBA00023155"/>
    </source>
</evidence>
<evidence type="ECO:0000256" key="4">
    <source>
        <dbReference type="ARBA" id="ARBA00023125"/>
    </source>
</evidence>
<dbReference type="InterPro" id="IPR009057">
    <property type="entry name" value="Homeodomain-like_sf"/>
</dbReference>
<feature type="DNA-binding region" description="Homeobox" evidence="7">
    <location>
        <begin position="48"/>
        <end position="107"/>
    </location>
</feature>
<dbReference type="GO" id="GO:0000981">
    <property type="term" value="F:DNA-binding transcription factor activity, RNA polymerase II-specific"/>
    <property type="evidence" value="ECO:0007669"/>
    <property type="project" value="InterPro"/>
</dbReference>
<keyword evidence="3" id="KW-0524">Neurogenesis</keyword>
<proteinExistence type="evidence at transcript level"/>
<evidence type="ECO:0000256" key="7">
    <source>
        <dbReference type="PROSITE-ProRule" id="PRU00108"/>
    </source>
</evidence>
<feature type="region of interest" description="Disordered" evidence="9">
    <location>
        <begin position="96"/>
        <end position="131"/>
    </location>
</feature>
<accession>D2Y3E8</accession>
<evidence type="ECO:0000259" key="10">
    <source>
        <dbReference type="PROSITE" id="PS50071"/>
    </source>
</evidence>
<comment type="subcellular location">
    <subcellularLocation>
        <location evidence="1 7 8">Nucleus</location>
    </subcellularLocation>
</comment>
<dbReference type="CDD" id="cd00086">
    <property type="entry name" value="homeodomain"/>
    <property type="match status" value="1"/>
</dbReference>
<feature type="compositionally biased region" description="Basic and acidic residues" evidence="9">
    <location>
        <begin position="103"/>
        <end position="131"/>
    </location>
</feature>
<dbReference type="PANTHER" id="PTHR45793">
    <property type="entry name" value="HOMEOBOX PROTEIN"/>
    <property type="match status" value="1"/>
</dbReference>
<evidence type="ECO:0000256" key="3">
    <source>
        <dbReference type="ARBA" id="ARBA00022902"/>
    </source>
</evidence>
<keyword evidence="6 7" id="KW-0539">Nucleus</keyword>
<evidence type="ECO:0000256" key="9">
    <source>
        <dbReference type="SAM" id="MobiDB-lite"/>
    </source>
</evidence>
<dbReference type="GO" id="GO:0000978">
    <property type="term" value="F:RNA polymerase II cis-regulatory region sequence-specific DNA binding"/>
    <property type="evidence" value="ECO:0007669"/>
    <property type="project" value="TreeGrafter"/>
</dbReference>
<dbReference type="GO" id="GO:0045944">
    <property type="term" value="P:positive regulation of transcription by RNA polymerase II"/>
    <property type="evidence" value="ECO:0007669"/>
    <property type="project" value="UniProtKB-ARBA"/>
</dbReference>
<dbReference type="SUPFAM" id="SSF46689">
    <property type="entry name" value="Homeodomain-like"/>
    <property type="match status" value="1"/>
</dbReference>
<protein>
    <submittedName>
        <fullName evidence="11">Otx-like protein 2</fullName>
    </submittedName>
</protein>
<dbReference type="InterPro" id="IPR017970">
    <property type="entry name" value="Homeobox_CS"/>
</dbReference>